<evidence type="ECO:0000256" key="1">
    <source>
        <dbReference type="SAM" id="MobiDB-lite"/>
    </source>
</evidence>
<dbReference type="EMBL" id="FOBO01000010">
    <property type="protein sequence ID" value="SEM95325.1"/>
    <property type="molecule type" value="Genomic_DNA"/>
</dbReference>
<evidence type="ECO:0000256" key="2">
    <source>
        <dbReference type="SAM" id="Phobius"/>
    </source>
</evidence>
<name>A0A0L6CYT3_9RHOB</name>
<feature type="region of interest" description="Disordered" evidence="1">
    <location>
        <begin position="62"/>
        <end position="81"/>
    </location>
</feature>
<keyword evidence="2" id="KW-0472">Membrane</keyword>
<dbReference type="PATRIC" id="fig|74031.6.peg.527"/>
<reference evidence="5" key="1">
    <citation type="submission" date="2015-07" db="EMBL/GenBank/DDBJ databases">
        <title>Draft Genome Sequence of Roseovarius tolerans EL-164, a producer of N-Acylated Alanine Methyl Esters (NAMEs).</title>
        <authorList>
            <person name="Voget S."/>
            <person name="Bruns H."/>
            <person name="Wagner-Doebler I."/>
            <person name="Schulz S."/>
            <person name="Daniel R."/>
        </authorList>
    </citation>
    <scope>NUCLEOTIDE SEQUENCE [LARGE SCALE GENOMIC DNA]</scope>
    <source>
        <strain evidence="5">EL-164</strain>
    </source>
</reference>
<protein>
    <submittedName>
        <fullName evidence="3">Uncharacterized protein</fullName>
    </submittedName>
</protein>
<dbReference type="Proteomes" id="UP000182160">
    <property type="component" value="Unassembled WGS sequence"/>
</dbReference>
<dbReference type="OrthoDB" id="7870164at2"/>
<dbReference type="EMBL" id="LGVV01000004">
    <property type="protein sequence ID" value="KNX42865.1"/>
    <property type="molecule type" value="Genomic_DNA"/>
</dbReference>
<dbReference type="STRING" id="74031.SAMN04488077_11031"/>
<reference evidence="4 6" key="3">
    <citation type="submission" date="2016-10" db="EMBL/GenBank/DDBJ databases">
        <authorList>
            <person name="de Groot N.N."/>
        </authorList>
    </citation>
    <scope>NUCLEOTIDE SEQUENCE [LARGE SCALE GENOMIC DNA]</scope>
    <source>
        <strain evidence="4 6">DSM 11457</strain>
    </source>
</reference>
<dbReference type="RefSeq" id="WP_050661458.1">
    <property type="nucleotide sequence ID" value="NZ_CP118494.1"/>
</dbReference>
<organism evidence="3 5">
    <name type="scientific">Roseovarius tolerans</name>
    <dbReference type="NCBI Taxonomy" id="74031"/>
    <lineage>
        <taxon>Bacteria</taxon>
        <taxon>Pseudomonadati</taxon>
        <taxon>Pseudomonadota</taxon>
        <taxon>Alphaproteobacteria</taxon>
        <taxon>Rhodobacterales</taxon>
        <taxon>Roseobacteraceae</taxon>
        <taxon>Roseovarius</taxon>
    </lineage>
</organism>
<keyword evidence="2" id="KW-0812">Transmembrane</keyword>
<accession>A0A0L6CYT3</accession>
<keyword evidence="2" id="KW-1133">Transmembrane helix</keyword>
<evidence type="ECO:0000313" key="4">
    <source>
        <dbReference type="EMBL" id="SEM95325.1"/>
    </source>
</evidence>
<feature type="transmembrane region" description="Helical" evidence="2">
    <location>
        <begin position="7"/>
        <end position="28"/>
    </location>
</feature>
<keyword evidence="5" id="KW-1185">Reference proteome</keyword>
<gene>
    <name evidence="3" type="ORF">ROTO_05120</name>
    <name evidence="4" type="ORF">SAMN04488077_11031</name>
</gene>
<feature type="transmembrane region" description="Helical" evidence="2">
    <location>
        <begin position="34"/>
        <end position="53"/>
    </location>
</feature>
<proteinExistence type="predicted"/>
<sequence length="81" mass="8644">MDRLSLYLTLATGPVTVGGLVITVMAFGYYTWPAIGGAAAVGALAAWPLAYLISRRVKRKDPNFDHTQEGGLIPDPSKPEV</sequence>
<evidence type="ECO:0000313" key="5">
    <source>
        <dbReference type="Proteomes" id="UP000037046"/>
    </source>
</evidence>
<reference evidence="3" key="2">
    <citation type="submission" date="2015-07" db="EMBL/GenBank/DDBJ databases">
        <title>MeaNS - Measles Nucleotide Surveillance Program.</title>
        <authorList>
            <person name="Tran T."/>
            <person name="Druce J."/>
        </authorList>
    </citation>
    <scope>NUCLEOTIDE SEQUENCE</scope>
    <source>
        <strain evidence="3">EL-164</strain>
    </source>
</reference>
<evidence type="ECO:0000313" key="6">
    <source>
        <dbReference type="Proteomes" id="UP000182160"/>
    </source>
</evidence>
<dbReference type="AlphaFoldDB" id="A0A0L6CYT3"/>
<evidence type="ECO:0000313" key="3">
    <source>
        <dbReference type="EMBL" id="KNX42865.1"/>
    </source>
</evidence>
<dbReference type="Proteomes" id="UP000037046">
    <property type="component" value="Unassembled WGS sequence"/>
</dbReference>